<reference evidence="3 4" key="1">
    <citation type="submission" date="2019-09" db="EMBL/GenBank/DDBJ databases">
        <title>Non-baumannii Acinetobacter spp. carrying blaNDM-1 isolated in China.</title>
        <authorList>
            <person name="Cui C."/>
            <person name="Chen C."/>
            <person name="Sun J."/>
            <person name="Liu Y."/>
        </authorList>
    </citation>
    <scope>NUCLEOTIDE SEQUENCE [LARGE SCALE GENOMIC DNA]</scope>
    <source>
        <strain evidence="3 4">B18</strain>
        <plasmid evidence="4">pb18-1</plasmid>
    </source>
</reference>
<evidence type="ECO:0000313" key="3">
    <source>
        <dbReference type="EMBL" id="QIC71694.1"/>
    </source>
</evidence>
<gene>
    <name evidence="3" type="ORF">FSC09_14965</name>
</gene>
<feature type="compositionally biased region" description="Polar residues" evidence="1">
    <location>
        <begin position="1"/>
        <end position="11"/>
    </location>
</feature>
<evidence type="ECO:0000313" key="4">
    <source>
        <dbReference type="Proteomes" id="UP000503440"/>
    </source>
</evidence>
<accession>A0A6C0Y642</accession>
<sequence>MKSIKQKPTQNMKDRMRELRGVRNGEGQQKSRNPFRRLSVMVTSALFSASIFAYYCPPFNDITFKTYITQHYTSLASQNLQWLSKHDQQVSQDLTEQRNDIIDAIKVLTKQKNVVGTAITDTITRTTQSQASAYQAFEVNEKQKELMLEYGATGQGFKNCTVLAQRNQAAANQKAARDSVVTRISTEIKAAPGTYADPIKAQKEMLAEHHEKFCTPDQQASNLCGSGSAPGLSLQAATLFTEAVEGNDVHAAQNALINNMVGLPDRPINDRVASTPEGEKYLAEKLSKDAKISPAINSLKAIQSEFTSIKTDDAHSSSGVPVIAQFRKEVNRYLGFDEEYKEWNKALTSQEERGVLKEILQVKALKLAIGERMYRSNERKEALLASLVSMEQELASGDYDLQAISKVSDAEYKQRIALSDNLRSSVDKKNE</sequence>
<proteinExistence type="predicted"/>
<dbReference type="Proteomes" id="UP000503440">
    <property type="component" value="Plasmid pB18-1"/>
</dbReference>
<geneLocation type="plasmid" evidence="4">
    <name>pb18-1</name>
</geneLocation>
<evidence type="ECO:0000256" key="1">
    <source>
        <dbReference type="SAM" id="MobiDB-lite"/>
    </source>
</evidence>
<dbReference type="AlphaFoldDB" id="A0A6C0Y642"/>
<feature type="compositionally biased region" description="Basic and acidic residues" evidence="1">
    <location>
        <begin position="12"/>
        <end position="23"/>
    </location>
</feature>
<keyword evidence="3" id="KW-0614">Plasmid</keyword>
<keyword evidence="2" id="KW-1133">Transmembrane helix</keyword>
<feature type="transmembrane region" description="Helical" evidence="2">
    <location>
        <begin position="38"/>
        <end position="55"/>
    </location>
</feature>
<keyword evidence="2" id="KW-0812">Transmembrane</keyword>
<protein>
    <submittedName>
        <fullName evidence="3">Uncharacterized protein</fullName>
    </submittedName>
</protein>
<organism evidence="3 4">
    <name type="scientific">Acinetobacter indicus</name>
    <dbReference type="NCBI Taxonomy" id="756892"/>
    <lineage>
        <taxon>Bacteria</taxon>
        <taxon>Pseudomonadati</taxon>
        <taxon>Pseudomonadota</taxon>
        <taxon>Gammaproteobacteria</taxon>
        <taxon>Moraxellales</taxon>
        <taxon>Moraxellaceae</taxon>
        <taxon>Acinetobacter</taxon>
    </lineage>
</organism>
<keyword evidence="2" id="KW-0472">Membrane</keyword>
<name>A0A6C0Y642_9GAMM</name>
<dbReference type="EMBL" id="CP044456">
    <property type="protein sequence ID" value="QIC71694.1"/>
    <property type="molecule type" value="Genomic_DNA"/>
</dbReference>
<dbReference type="RefSeq" id="WP_163146352.1">
    <property type="nucleotide sequence ID" value="NZ_CP044456.1"/>
</dbReference>
<feature type="region of interest" description="Disordered" evidence="1">
    <location>
        <begin position="1"/>
        <end position="31"/>
    </location>
</feature>
<evidence type="ECO:0000256" key="2">
    <source>
        <dbReference type="SAM" id="Phobius"/>
    </source>
</evidence>